<reference evidence="3" key="1">
    <citation type="submission" date="2016-04" db="EMBL/GenBank/DDBJ databases">
        <authorList>
            <person name="Nguyen H.D."/>
            <person name="Samba Siva P."/>
            <person name="Cullis J."/>
            <person name="Levesque C.A."/>
            <person name="Hambleton S."/>
        </authorList>
    </citation>
    <scope>NUCLEOTIDE SEQUENCE</scope>
    <source>
        <strain evidence="3">DAOMC 236416</strain>
    </source>
</reference>
<keyword evidence="4" id="KW-1185">Reference proteome</keyword>
<feature type="domain" description="NADP-dependent oxidoreductase" evidence="2">
    <location>
        <begin position="21"/>
        <end position="290"/>
    </location>
</feature>
<comment type="caution">
    <text evidence="3">The sequence shown here is derived from an EMBL/GenBank/DDBJ whole genome shotgun (WGS) entry which is preliminary data.</text>
</comment>
<dbReference type="InterPro" id="IPR036812">
    <property type="entry name" value="NAD(P)_OxRdtase_dom_sf"/>
</dbReference>
<name>A0A177TU51_9BASI</name>
<dbReference type="GO" id="GO:0016616">
    <property type="term" value="F:oxidoreductase activity, acting on the CH-OH group of donors, NAD or NADP as acceptor"/>
    <property type="evidence" value="ECO:0007669"/>
    <property type="project" value="UniProtKB-ARBA"/>
</dbReference>
<evidence type="ECO:0000256" key="1">
    <source>
        <dbReference type="ARBA" id="ARBA00023002"/>
    </source>
</evidence>
<dbReference type="Proteomes" id="UP000077521">
    <property type="component" value="Unassembled WGS sequence"/>
</dbReference>
<organism evidence="3 4">
    <name type="scientific">Tilletia indica</name>
    <dbReference type="NCBI Taxonomy" id="43049"/>
    <lineage>
        <taxon>Eukaryota</taxon>
        <taxon>Fungi</taxon>
        <taxon>Dikarya</taxon>
        <taxon>Basidiomycota</taxon>
        <taxon>Ustilaginomycotina</taxon>
        <taxon>Exobasidiomycetes</taxon>
        <taxon>Tilletiales</taxon>
        <taxon>Tilletiaceae</taxon>
        <taxon>Tilletia</taxon>
    </lineage>
</organism>
<dbReference type="PANTHER" id="PTHR11732">
    <property type="entry name" value="ALDO/KETO REDUCTASE"/>
    <property type="match status" value="1"/>
</dbReference>
<dbReference type="InterPro" id="IPR018170">
    <property type="entry name" value="Aldo/ket_reductase_CS"/>
</dbReference>
<dbReference type="PROSITE" id="PS00062">
    <property type="entry name" value="ALDOKETO_REDUCTASE_2"/>
    <property type="match status" value="1"/>
</dbReference>
<dbReference type="Pfam" id="PF00248">
    <property type="entry name" value="Aldo_ket_red"/>
    <property type="match status" value="1"/>
</dbReference>
<dbReference type="PROSITE" id="PS00063">
    <property type="entry name" value="ALDOKETO_REDUCTASE_3"/>
    <property type="match status" value="1"/>
</dbReference>
<gene>
    <name evidence="3" type="ORF">A4X13_0g6296</name>
</gene>
<dbReference type="PRINTS" id="PR00069">
    <property type="entry name" value="ALDKETRDTASE"/>
</dbReference>
<dbReference type="SUPFAM" id="SSF51430">
    <property type="entry name" value="NAD(P)-linked oxidoreductase"/>
    <property type="match status" value="1"/>
</dbReference>
<dbReference type="InterPro" id="IPR020471">
    <property type="entry name" value="AKR"/>
</dbReference>
<proteinExistence type="predicted"/>
<keyword evidence="1" id="KW-0560">Oxidoreductase</keyword>
<dbReference type="EMBL" id="LWDF02000581">
    <property type="protein sequence ID" value="KAE8244758.1"/>
    <property type="molecule type" value="Genomic_DNA"/>
</dbReference>
<dbReference type="PIRSF" id="PIRSF000097">
    <property type="entry name" value="AKR"/>
    <property type="match status" value="1"/>
</dbReference>
<dbReference type="AlphaFoldDB" id="A0A177TU51"/>
<dbReference type="Gene3D" id="3.20.20.100">
    <property type="entry name" value="NADP-dependent oxidoreductase domain"/>
    <property type="match status" value="1"/>
</dbReference>
<evidence type="ECO:0000313" key="3">
    <source>
        <dbReference type="EMBL" id="KAE8244758.1"/>
    </source>
</evidence>
<dbReference type="CDD" id="cd19071">
    <property type="entry name" value="AKR_AKR1-5-like"/>
    <property type="match status" value="1"/>
</dbReference>
<dbReference type="PROSITE" id="PS00798">
    <property type="entry name" value="ALDOKETO_REDUCTASE_1"/>
    <property type="match status" value="1"/>
</dbReference>
<sequence>MVRVPQNLVRDLTRSATPPMLGLGTWRAPKGQVGEAVSHAIKVGYRHIDAAWAYRNEDEVGAAIKKSLISRKELWLTTKVWNTFHAPEQVEKGVDASLKDLGTDYVDLLLMHWPVAFSNPKGEQIASIKDEHSGQPIEDVDLSRNPLATWQAMEQMVQKGKARHIGISNFNIRRTRELLPQTKIKPAFNQVEVNLLCPNEELRLASVREGITLEAYSPLGSAENIAKYISHPVVQDIANRLHATPAQVLLAWPIARGIVSLAKSVKPVRIEENFGAWSVAESLKEGDVQRLLDVVKEQTAVGQATARIVRTVNPTQAWGVQDDIFEDGIDQLRL</sequence>
<evidence type="ECO:0000313" key="4">
    <source>
        <dbReference type="Proteomes" id="UP000077521"/>
    </source>
</evidence>
<dbReference type="FunFam" id="3.20.20.100:FF:000002">
    <property type="entry name" value="2,5-diketo-D-gluconic acid reductase A"/>
    <property type="match status" value="1"/>
</dbReference>
<reference evidence="3" key="2">
    <citation type="journal article" date="2019" name="IMA Fungus">
        <title>Genome sequencing and comparison of five Tilletia species to identify candidate genes for the detection of regulated species infecting wheat.</title>
        <authorList>
            <person name="Nguyen H.D.T."/>
            <person name="Sultana T."/>
            <person name="Kesanakurti P."/>
            <person name="Hambleton S."/>
        </authorList>
    </citation>
    <scope>NUCLEOTIDE SEQUENCE</scope>
    <source>
        <strain evidence="3">DAOMC 236416</strain>
    </source>
</reference>
<evidence type="ECO:0000259" key="2">
    <source>
        <dbReference type="Pfam" id="PF00248"/>
    </source>
</evidence>
<accession>A0A177TU51</accession>
<dbReference type="InterPro" id="IPR023210">
    <property type="entry name" value="NADP_OxRdtase_dom"/>
</dbReference>
<protein>
    <recommendedName>
        <fullName evidence="2">NADP-dependent oxidoreductase domain-containing protein</fullName>
    </recommendedName>
</protein>